<dbReference type="InterPro" id="IPR001753">
    <property type="entry name" value="Enoyl-CoA_hydra/iso"/>
</dbReference>
<sequence length="274" mass="29167">MSIQETQPLLSRREGQVLVLTNNNPTARNALTPAFFAALPEALSDAEAKVDIAAIVLTGAGGNFCSGGDLTQLATRQKMLTGERRSAMERLHILIRSVRNCSKPVVAAVDGAAAGAGLSLALACDMLVATRRSSFTMAYVKVGLTPDGGATSLLAELVTRQILTELCLSGGSITGERLHELGAVNRLTEAEGALPEAIALAERIATGPQRAMARIKKLCRTAHEHSFSQQLEQEAEYMVESLGDQEAAEGIAAFLGKRRPDFSSLRRHTPQFEG</sequence>
<accession>A0A9Q7XRS9</accession>
<dbReference type="AlphaFoldDB" id="A0A9Q7XRS9"/>
<dbReference type="Gene3D" id="3.90.226.10">
    <property type="entry name" value="2-enoyl-CoA Hydratase, Chain A, domain 1"/>
    <property type="match status" value="1"/>
</dbReference>
<geneLocation type="plasmid" evidence="4">
    <name>cbm2636_mp</name>
</geneLocation>
<protein>
    <submittedName>
        <fullName evidence="3">Enoyl-CoA hydratase</fullName>
    </submittedName>
</protein>
<dbReference type="EMBL" id="LT984814">
    <property type="protein sequence ID" value="SPD68308.1"/>
    <property type="molecule type" value="Genomic_DNA"/>
</dbReference>
<proteinExistence type="inferred from homology"/>
<dbReference type="GO" id="GO:0003824">
    <property type="term" value="F:catalytic activity"/>
    <property type="evidence" value="ECO:0007669"/>
    <property type="project" value="InterPro"/>
</dbReference>
<dbReference type="InterPro" id="IPR014748">
    <property type="entry name" value="Enoyl-CoA_hydra_C"/>
</dbReference>
<organism evidence="3 4">
    <name type="scientific">Cupriavidus taiwanensis</name>
    <dbReference type="NCBI Taxonomy" id="164546"/>
    <lineage>
        <taxon>Bacteria</taxon>
        <taxon>Pseudomonadati</taxon>
        <taxon>Pseudomonadota</taxon>
        <taxon>Betaproteobacteria</taxon>
        <taxon>Burkholderiales</taxon>
        <taxon>Burkholderiaceae</taxon>
        <taxon>Cupriavidus</taxon>
    </lineage>
</organism>
<dbReference type="NCBIfam" id="NF005700">
    <property type="entry name" value="PRK07511.1"/>
    <property type="match status" value="1"/>
</dbReference>
<dbReference type="Pfam" id="PF00378">
    <property type="entry name" value="ECH_1"/>
    <property type="match status" value="1"/>
</dbReference>
<evidence type="ECO:0000313" key="3">
    <source>
        <dbReference type="EMBL" id="SPD68308.1"/>
    </source>
</evidence>
<dbReference type="PROSITE" id="PS00166">
    <property type="entry name" value="ENOYL_COA_HYDRATASE"/>
    <property type="match status" value="1"/>
</dbReference>
<evidence type="ECO:0000256" key="2">
    <source>
        <dbReference type="RuleBase" id="RU003707"/>
    </source>
</evidence>
<dbReference type="SUPFAM" id="SSF52096">
    <property type="entry name" value="ClpP/crotonase"/>
    <property type="match status" value="1"/>
</dbReference>
<dbReference type="RefSeq" id="WP_115713627.1">
    <property type="nucleotide sequence ID" value="NZ_LT984814.1"/>
</dbReference>
<evidence type="ECO:0000256" key="1">
    <source>
        <dbReference type="ARBA" id="ARBA00005254"/>
    </source>
</evidence>
<name>A0A9Q7XRS9_9BURK</name>
<evidence type="ECO:0000313" key="4">
    <source>
        <dbReference type="Proteomes" id="UP000254259"/>
    </source>
</evidence>
<dbReference type="InterPro" id="IPR029045">
    <property type="entry name" value="ClpP/crotonase-like_dom_sf"/>
</dbReference>
<dbReference type="CDD" id="cd06558">
    <property type="entry name" value="crotonase-like"/>
    <property type="match status" value="1"/>
</dbReference>
<dbReference type="Gene3D" id="1.10.12.10">
    <property type="entry name" value="Lyase 2-enoyl-coa Hydratase, Chain A, domain 2"/>
    <property type="match status" value="1"/>
</dbReference>
<dbReference type="PANTHER" id="PTHR43459">
    <property type="entry name" value="ENOYL-COA HYDRATASE"/>
    <property type="match status" value="1"/>
</dbReference>
<dbReference type="PANTHER" id="PTHR43459:SF1">
    <property type="entry name" value="EG:BACN32G11.4 PROTEIN"/>
    <property type="match status" value="1"/>
</dbReference>
<reference evidence="3 4" key="1">
    <citation type="submission" date="2018-01" db="EMBL/GenBank/DDBJ databases">
        <authorList>
            <person name="Clerissi C."/>
        </authorList>
    </citation>
    <scope>NUCLEOTIDE SEQUENCE [LARGE SCALE GENOMIC DNA]</scope>
    <source>
        <strain evidence="3">Cupriavidus taiwanensis SWF 66322</strain>
        <plasmid evidence="4">cbm2636_mp</plasmid>
    </source>
</reference>
<dbReference type="Proteomes" id="UP000254259">
    <property type="component" value="Plasmid CBM2636_mp"/>
</dbReference>
<dbReference type="NCBIfam" id="NF046063">
    <property type="entry name" value="oxepin_alt"/>
    <property type="match status" value="1"/>
</dbReference>
<dbReference type="InterPro" id="IPR018376">
    <property type="entry name" value="Enoyl-CoA_hyd/isom_CS"/>
</dbReference>
<comment type="similarity">
    <text evidence="1 2">Belongs to the enoyl-CoA hydratase/isomerase family.</text>
</comment>
<gene>
    <name evidence="3" type="ORF">CBM2636_MP21158</name>
</gene>
<keyword evidence="3" id="KW-0614">Plasmid</keyword>